<organism evidence="2 3">
    <name type="scientific">Lacticaseibacillus baoqingensis</name>
    <dbReference type="NCBI Taxonomy" id="2486013"/>
    <lineage>
        <taxon>Bacteria</taxon>
        <taxon>Bacillati</taxon>
        <taxon>Bacillota</taxon>
        <taxon>Bacilli</taxon>
        <taxon>Lactobacillales</taxon>
        <taxon>Lactobacillaceae</taxon>
        <taxon>Lacticaseibacillus</taxon>
    </lineage>
</organism>
<dbReference type="EMBL" id="JBHTON010000046">
    <property type="protein sequence ID" value="MFD1485890.1"/>
    <property type="molecule type" value="Genomic_DNA"/>
</dbReference>
<evidence type="ECO:0000259" key="1">
    <source>
        <dbReference type="Pfam" id="PF05043"/>
    </source>
</evidence>
<evidence type="ECO:0000313" key="2">
    <source>
        <dbReference type="EMBL" id="MFD1485890.1"/>
    </source>
</evidence>
<feature type="domain" description="Mga helix-turn-helix" evidence="1">
    <location>
        <begin position="81"/>
        <end position="164"/>
    </location>
</feature>
<reference evidence="3" key="1">
    <citation type="journal article" date="2019" name="Int. J. Syst. Evol. Microbiol.">
        <title>The Global Catalogue of Microorganisms (GCM) 10K type strain sequencing project: providing services to taxonomists for standard genome sequencing and annotation.</title>
        <authorList>
            <consortium name="The Broad Institute Genomics Platform"/>
            <consortium name="The Broad Institute Genome Sequencing Center for Infectious Disease"/>
            <person name="Wu L."/>
            <person name="Ma J."/>
        </authorList>
    </citation>
    <scope>NUCLEOTIDE SEQUENCE [LARGE SCALE GENOMIC DNA]</scope>
    <source>
        <strain evidence="3">CCM 8903</strain>
    </source>
</reference>
<dbReference type="Pfam" id="PF05043">
    <property type="entry name" value="Mga"/>
    <property type="match status" value="1"/>
</dbReference>
<gene>
    <name evidence="2" type="ORF">ACFQ5J_11695</name>
</gene>
<protein>
    <submittedName>
        <fullName evidence="2">Helix-turn-helix domain-containing protein</fullName>
    </submittedName>
</protein>
<name>A0ABW4EBC4_9LACO</name>
<dbReference type="InterPro" id="IPR007737">
    <property type="entry name" value="Mga_HTH"/>
</dbReference>
<dbReference type="Proteomes" id="UP001597252">
    <property type="component" value="Unassembled WGS sequence"/>
</dbReference>
<comment type="caution">
    <text evidence="2">The sequence shown here is derived from an EMBL/GenBank/DDBJ whole genome shotgun (WGS) entry which is preliminary data.</text>
</comment>
<proteinExistence type="predicted"/>
<dbReference type="InterPro" id="IPR036388">
    <property type="entry name" value="WH-like_DNA-bd_sf"/>
</dbReference>
<evidence type="ECO:0000313" key="3">
    <source>
        <dbReference type="Proteomes" id="UP001597252"/>
    </source>
</evidence>
<dbReference type="Gene3D" id="1.10.10.10">
    <property type="entry name" value="Winged helix-like DNA-binding domain superfamily/Winged helix DNA-binding domain"/>
    <property type="match status" value="1"/>
</dbReference>
<sequence>MDYAGIFLERADQLKYQLYSLLARPYVTNMTITDLAGLMQAKYQPTYNVFQELLGDLVAITGKRRDVVRKQMLVAAPLPLSLDAYRSYLVQQSLVYRLIDYAVTAAAPSPNQFCEREFISRSTISRKLKPVNNLMAHFGVKLKLAKLAFSGSEMNIRYFLYTVYWWAHRGSFWPFENVTRSTLHEECNQIGIMNERPMTQWQMQYFLAISHLRVGKNHAIVDNPYLDALDQKVVTLHLRAGQPRPPFTRTDTAFYNFFQISQPRFDMRSRLPEAPAQEIAVLTNPASATVVDALCNALYQSASGDIGTDLYLNMLRLVFGYLICGGDFPQAQDVIGGGVDESAPNVVEKVQAVVQTLPTDAAFDVFRQNCDPFAIEIARLATPYVRRCTRNARVFVKLDVDPAIEGYQALTGFLNCVPWVARVSEVQSDEECDVVIGADDSPAKNLPADFTWYANALDLATYRESLIQKLVTIRKEKQALAALE</sequence>
<keyword evidence="3" id="KW-1185">Reference proteome</keyword>
<accession>A0ABW4EBC4</accession>
<dbReference type="RefSeq" id="WP_164508569.1">
    <property type="nucleotide sequence ID" value="NZ_JBHTON010000046.1"/>
</dbReference>